<keyword evidence="3 5" id="KW-1133">Transmembrane helix</keyword>
<dbReference type="Gene3D" id="1.20.1250.20">
    <property type="entry name" value="MFS general substrate transporter like domains"/>
    <property type="match status" value="1"/>
</dbReference>
<dbReference type="Pfam" id="PF07690">
    <property type="entry name" value="MFS_1"/>
    <property type="match status" value="1"/>
</dbReference>
<feature type="transmembrane region" description="Helical" evidence="5">
    <location>
        <begin position="402"/>
        <end position="420"/>
    </location>
</feature>
<dbReference type="InterPro" id="IPR020846">
    <property type="entry name" value="MFS_dom"/>
</dbReference>
<feature type="transmembrane region" description="Helical" evidence="5">
    <location>
        <begin position="297"/>
        <end position="316"/>
    </location>
</feature>
<dbReference type="InterPro" id="IPR036259">
    <property type="entry name" value="MFS_trans_sf"/>
</dbReference>
<feature type="transmembrane region" description="Helical" evidence="5">
    <location>
        <begin position="50"/>
        <end position="67"/>
    </location>
</feature>
<sequence length="514" mass="54319">MSVKPSVSPRQTLLTASAVCALIVLDTNIVAVTLPSIARDLGANFADIEWVVSAYMLAFAALLLPAGSLADRFGRKNTLMWGLGIFILASVGCGAAPNAVFLDIARAIKGVGAALLLTSALASIGHTFHDEVERAKAWAFWGGCMGVATTASPTLGGLITEYVGWRWIFYLNLPVGLFLMYRVWRAVPHSRDTQAARLDPWGSLAFSASLLCLIWGLIEANRIGWSNSVTWMRLLGGALLLGLFVVIERLQRRPMIDLQLFRHPRFIGALLGMFFYAACAQVMMTMLPFYLQNGLGLSAIAAGLGMLPFAVTMLIFPRIGARLAGRVSPANMMAAGLALVGSGNLLSAWAVSAGGYLSFALAIAVIGAGAGLLNGDTQKNIMACVPRDRTGMASGMSTTMRFSAIMLGIGVYGALLAGHSERLLHDSLMSQGGQWLEQAHGIASRVVAGDMAAAMNLLPQTAQPLVEPLARQAFVGGFSLLLWVAGLTGLLAALVVGTLMRNPIPVPLGLKIPA</sequence>
<evidence type="ECO:0000256" key="4">
    <source>
        <dbReference type="ARBA" id="ARBA00023136"/>
    </source>
</evidence>
<feature type="transmembrane region" description="Helical" evidence="5">
    <location>
        <begin position="356"/>
        <end position="373"/>
    </location>
</feature>
<evidence type="ECO:0000256" key="2">
    <source>
        <dbReference type="ARBA" id="ARBA00022692"/>
    </source>
</evidence>
<dbReference type="PROSITE" id="PS50850">
    <property type="entry name" value="MFS"/>
    <property type="match status" value="1"/>
</dbReference>
<comment type="subcellular location">
    <subcellularLocation>
        <location evidence="1">Membrane</location>
        <topology evidence="1">Multi-pass membrane protein</topology>
    </subcellularLocation>
</comment>
<name>A0A2Z4RFG7_PSEPU</name>
<accession>A0A2Z4RFG7</accession>
<protein>
    <submittedName>
        <fullName evidence="7">MFS transporter</fullName>
    </submittedName>
</protein>
<feature type="transmembrane region" description="Helical" evidence="5">
    <location>
        <begin position="196"/>
        <end position="218"/>
    </location>
</feature>
<feature type="transmembrane region" description="Helical" evidence="5">
    <location>
        <begin position="230"/>
        <end position="247"/>
    </location>
</feature>
<feature type="transmembrane region" description="Helical" evidence="5">
    <location>
        <begin position="79"/>
        <end position="101"/>
    </location>
</feature>
<dbReference type="RefSeq" id="WP_110963259.1">
    <property type="nucleotide sequence ID" value="NZ_CP029693.1"/>
</dbReference>
<dbReference type="PANTHER" id="PTHR42718:SF49">
    <property type="entry name" value="EXPORT PROTEIN"/>
    <property type="match status" value="1"/>
</dbReference>
<evidence type="ECO:0000313" key="7">
    <source>
        <dbReference type="EMBL" id="AWY39485.1"/>
    </source>
</evidence>
<dbReference type="CDD" id="cd17321">
    <property type="entry name" value="MFS_MMR_MDR_like"/>
    <property type="match status" value="1"/>
</dbReference>
<dbReference type="SUPFAM" id="SSF103473">
    <property type="entry name" value="MFS general substrate transporter"/>
    <property type="match status" value="1"/>
</dbReference>
<feature type="domain" description="Major facilitator superfamily (MFS) profile" evidence="6">
    <location>
        <begin position="12"/>
        <end position="504"/>
    </location>
</feature>
<reference evidence="7 8" key="1">
    <citation type="submission" date="2018-05" db="EMBL/GenBank/DDBJ databases">
        <title>Whole genome sequence of Pseudomonas putida JBC17.</title>
        <authorList>
            <person name="Lee Y.H."/>
            <person name="David K."/>
        </authorList>
    </citation>
    <scope>NUCLEOTIDE SEQUENCE [LARGE SCALE GENOMIC DNA]</scope>
    <source>
        <strain evidence="7 8">JBC17</strain>
    </source>
</reference>
<dbReference type="Gene3D" id="1.20.1720.10">
    <property type="entry name" value="Multidrug resistance protein D"/>
    <property type="match status" value="1"/>
</dbReference>
<dbReference type="AlphaFoldDB" id="A0A2Z4RFG7"/>
<gene>
    <name evidence="7" type="ORF">DKY63_06035</name>
</gene>
<dbReference type="GO" id="GO:0022857">
    <property type="term" value="F:transmembrane transporter activity"/>
    <property type="evidence" value="ECO:0007669"/>
    <property type="project" value="InterPro"/>
</dbReference>
<proteinExistence type="predicted"/>
<dbReference type="GO" id="GO:0016020">
    <property type="term" value="C:membrane"/>
    <property type="evidence" value="ECO:0007669"/>
    <property type="project" value="UniProtKB-SubCell"/>
</dbReference>
<evidence type="ECO:0000256" key="5">
    <source>
        <dbReference type="SAM" id="Phobius"/>
    </source>
</evidence>
<dbReference type="OrthoDB" id="2412976at2"/>
<feature type="transmembrane region" description="Helical" evidence="5">
    <location>
        <begin position="107"/>
        <end position="125"/>
    </location>
</feature>
<dbReference type="Proteomes" id="UP000250299">
    <property type="component" value="Chromosome"/>
</dbReference>
<feature type="transmembrane region" description="Helical" evidence="5">
    <location>
        <begin position="12"/>
        <end position="38"/>
    </location>
</feature>
<feature type="transmembrane region" description="Helical" evidence="5">
    <location>
        <begin position="267"/>
        <end position="291"/>
    </location>
</feature>
<evidence type="ECO:0000256" key="1">
    <source>
        <dbReference type="ARBA" id="ARBA00004141"/>
    </source>
</evidence>
<organism evidence="7 8">
    <name type="scientific">Pseudomonas putida</name>
    <name type="common">Arthrobacter siderocapsulatus</name>
    <dbReference type="NCBI Taxonomy" id="303"/>
    <lineage>
        <taxon>Bacteria</taxon>
        <taxon>Pseudomonadati</taxon>
        <taxon>Pseudomonadota</taxon>
        <taxon>Gammaproteobacteria</taxon>
        <taxon>Pseudomonadales</taxon>
        <taxon>Pseudomonadaceae</taxon>
        <taxon>Pseudomonas</taxon>
    </lineage>
</organism>
<feature type="transmembrane region" description="Helical" evidence="5">
    <location>
        <begin position="473"/>
        <end position="496"/>
    </location>
</feature>
<feature type="transmembrane region" description="Helical" evidence="5">
    <location>
        <begin position="328"/>
        <end position="350"/>
    </location>
</feature>
<dbReference type="PANTHER" id="PTHR42718">
    <property type="entry name" value="MAJOR FACILITATOR SUPERFAMILY MULTIDRUG TRANSPORTER MFSC"/>
    <property type="match status" value="1"/>
</dbReference>
<feature type="transmembrane region" description="Helical" evidence="5">
    <location>
        <begin position="165"/>
        <end position="184"/>
    </location>
</feature>
<feature type="transmembrane region" description="Helical" evidence="5">
    <location>
        <begin position="137"/>
        <end position="159"/>
    </location>
</feature>
<evidence type="ECO:0000256" key="3">
    <source>
        <dbReference type="ARBA" id="ARBA00022989"/>
    </source>
</evidence>
<dbReference type="InterPro" id="IPR011701">
    <property type="entry name" value="MFS"/>
</dbReference>
<evidence type="ECO:0000259" key="6">
    <source>
        <dbReference type="PROSITE" id="PS50850"/>
    </source>
</evidence>
<evidence type="ECO:0000313" key="8">
    <source>
        <dbReference type="Proteomes" id="UP000250299"/>
    </source>
</evidence>
<keyword evidence="2 5" id="KW-0812">Transmembrane</keyword>
<dbReference type="EMBL" id="CP029693">
    <property type="protein sequence ID" value="AWY39485.1"/>
    <property type="molecule type" value="Genomic_DNA"/>
</dbReference>
<keyword evidence="4 5" id="KW-0472">Membrane</keyword>